<reference evidence="1" key="1">
    <citation type="submission" date="2020-10" db="EMBL/GenBank/DDBJ databases">
        <authorList>
            <person name="Han B."/>
            <person name="Lu T."/>
            <person name="Zhao Q."/>
            <person name="Huang X."/>
            <person name="Zhao Y."/>
        </authorList>
    </citation>
    <scope>NUCLEOTIDE SEQUENCE</scope>
</reference>
<protein>
    <submittedName>
        <fullName evidence="1">Uncharacterized protein</fullName>
    </submittedName>
</protein>
<gene>
    <name evidence="1" type="ORF">NCGR_LOCUS28687</name>
</gene>
<dbReference type="EMBL" id="CAJGYO010000007">
    <property type="protein sequence ID" value="CAD6243660.1"/>
    <property type="molecule type" value="Genomic_DNA"/>
</dbReference>
<accession>A0A811PF53</accession>
<proteinExistence type="predicted"/>
<dbReference type="AlphaFoldDB" id="A0A811PF53"/>
<sequence length="67" mass="6998">MVGAVDVGLRVAQMAGAASGLSDVLASTREDPSAERTWSPKKPWSGPDGWCSGVLALAREDPSLERT</sequence>
<dbReference type="Proteomes" id="UP000604825">
    <property type="component" value="Unassembled WGS sequence"/>
</dbReference>
<keyword evidence="2" id="KW-1185">Reference proteome</keyword>
<evidence type="ECO:0000313" key="1">
    <source>
        <dbReference type="EMBL" id="CAD6243660.1"/>
    </source>
</evidence>
<name>A0A811PF53_9POAL</name>
<evidence type="ECO:0000313" key="2">
    <source>
        <dbReference type="Proteomes" id="UP000604825"/>
    </source>
</evidence>
<organism evidence="1 2">
    <name type="scientific">Miscanthus lutarioriparius</name>
    <dbReference type="NCBI Taxonomy" id="422564"/>
    <lineage>
        <taxon>Eukaryota</taxon>
        <taxon>Viridiplantae</taxon>
        <taxon>Streptophyta</taxon>
        <taxon>Embryophyta</taxon>
        <taxon>Tracheophyta</taxon>
        <taxon>Spermatophyta</taxon>
        <taxon>Magnoliopsida</taxon>
        <taxon>Liliopsida</taxon>
        <taxon>Poales</taxon>
        <taxon>Poaceae</taxon>
        <taxon>PACMAD clade</taxon>
        <taxon>Panicoideae</taxon>
        <taxon>Andropogonodae</taxon>
        <taxon>Andropogoneae</taxon>
        <taxon>Saccharinae</taxon>
        <taxon>Miscanthus</taxon>
    </lineage>
</organism>
<comment type="caution">
    <text evidence="1">The sequence shown here is derived from an EMBL/GenBank/DDBJ whole genome shotgun (WGS) entry which is preliminary data.</text>
</comment>